<accession>A0A914N0J7</accession>
<sequence>MSKTKMKESMLMNGASKTPAKAPEFPVAAMYRGVVHTGEVTRLRRQLINIGVPTPPPVPRIPVPYPYRSKSETIIDSVNDRLPSSNRIRVIFKNFLIIKLIFK</sequence>
<reference evidence="3" key="1">
    <citation type="submission" date="2022-11" db="UniProtKB">
        <authorList>
            <consortium name="WormBaseParasite"/>
        </authorList>
    </citation>
    <scope>IDENTIFICATION</scope>
</reference>
<proteinExistence type="predicted"/>
<evidence type="ECO:0000313" key="2">
    <source>
        <dbReference type="Proteomes" id="UP000887563"/>
    </source>
</evidence>
<dbReference type="Proteomes" id="UP000887563">
    <property type="component" value="Unplaced"/>
</dbReference>
<feature type="region of interest" description="Disordered" evidence="1">
    <location>
        <begin position="1"/>
        <end position="20"/>
    </location>
</feature>
<evidence type="ECO:0000256" key="1">
    <source>
        <dbReference type="SAM" id="MobiDB-lite"/>
    </source>
</evidence>
<dbReference type="AlphaFoldDB" id="A0A914N0J7"/>
<organism evidence="2 3">
    <name type="scientific">Meloidogyne incognita</name>
    <name type="common">Southern root-knot nematode worm</name>
    <name type="synonym">Oxyuris incognita</name>
    <dbReference type="NCBI Taxonomy" id="6306"/>
    <lineage>
        <taxon>Eukaryota</taxon>
        <taxon>Metazoa</taxon>
        <taxon>Ecdysozoa</taxon>
        <taxon>Nematoda</taxon>
        <taxon>Chromadorea</taxon>
        <taxon>Rhabditida</taxon>
        <taxon>Tylenchina</taxon>
        <taxon>Tylenchomorpha</taxon>
        <taxon>Tylenchoidea</taxon>
        <taxon>Meloidogynidae</taxon>
        <taxon>Meloidogyninae</taxon>
        <taxon>Meloidogyne</taxon>
        <taxon>Meloidogyne incognita group</taxon>
    </lineage>
</organism>
<name>A0A914N0J7_MELIC</name>
<evidence type="ECO:0000313" key="3">
    <source>
        <dbReference type="WBParaSite" id="Minc3s03383g33682"/>
    </source>
</evidence>
<keyword evidence="2" id="KW-1185">Reference proteome</keyword>
<protein>
    <submittedName>
        <fullName evidence="3">Uncharacterized protein</fullName>
    </submittedName>
</protein>
<dbReference type="WBParaSite" id="Minc3s03383g33682">
    <property type="protein sequence ID" value="Minc3s03383g33682"/>
    <property type="gene ID" value="Minc3s03383g33682"/>
</dbReference>